<organism evidence="2 3">
    <name type="scientific">Pichia kudriavzevii</name>
    <name type="common">Yeast</name>
    <name type="synonym">Issatchenkia orientalis</name>
    <dbReference type="NCBI Taxonomy" id="4909"/>
    <lineage>
        <taxon>Eukaryota</taxon>
        <taxon>Fungi</taxon>
        <taxon>Dikarya</taxon>
        <taxon>Ascomycota</taxon>
        <taxon>Saccharomycotina</taxon>
        <taxon>Pichiomycetes</taxon>
        <taxon>Pichiales</taxon>
        <taxon>Pichiaceae</taxon>
        <taxon>Pichia</taxon>
    </lineage>
</organism>
<reference evidence="3" key="1">
    <citation type="journal article" date="2014" name="Microb. Cell Fact.">
        <title>Exploiting Issatchenkia orientalis SD108 for succinic acid production.</title>
        <authorList>
            <person name="Xiao H."/>
            <person name="Shao Z."/>
            <person name="Jiang Y."/>
            <person name="Dole S."/>
            <person name="Zhao H."/>
        </authorList>
    </citation>
    <scope>NUCLEOTIDE SEQUENCE [LARGE SCALE GENOMIC DNA]</scope>
    <source>
        <strain evidence="3">SD108</strain>
    </source>
</reference>
<evidence type="ECO:0000313" key="2">
    <source>
        <dbReference type="EMBL" id="KGK35676.1"/>
    </source>
</evidence>
<dbReference type="Proteomes" id="UP000029867">
    <property type="component" value="Unassembled WGS sequence"/>
</dbReference>
<proteinExistence type="predicted"/>
<dbReference type="EMBL" id="JQFK01000432">
    <property type="protein sequence ID" value="KGK35676.1"/>
    <property type="molecule type" value="Genomic_DNA"/>
</dbReference>
<protein>
    <submittedName>
        <fullName evidence="2">Uncharacterized protein</fullName>
    </submittedName>
</protein>
<gene>
    <name evidence="2" type="ORF">JL09_g5174</name>
</gene>
<feature type="region of interest" description="Disordered" evidence="1">
    <location>
        <begin position="31"/>
        <end position="52"/>
    </location>
</feature>
<sequence>MSLKITKPLPKLNWLGFTNLMLRKVIKGLADQPTNTLSSPDKAGQDQLSSRS</sequence>
<evidence type="ECO:0000313" key="3">
    <source>
        <dbReference type="Proteomes" id="UP000029867"/>
    </source>
</evidence>
<comment type="caution">
    <text evidence="2">The sequence shown here is derived from an EMBL/GenBank/DDBJ whole genome shotgun (WGS) entry which is preliminary data.</text>
</comment>
<dbReference type="HOGENOM" id="CLU_3087540_0_0_1"/>
<dbReference type="AlphaFoldDB" id="A0A099NUU6"/>
<evidence type="ECO:0000256" key="1">
    <source>
        <dbReference type="SAM" id="MobiDB-lite"/>
    </source>
</evidence>
<accession>A0A099NUU6</accession>
<name>A0A099NUU6_PICKU</name>